<evidence type="ECO:0000313" key="6">
    <source>
        <dbReference type="EMBL" id="QMT41392.1"/>
    </source>
</evidence>
<dbReference type="PANTHER" id="PTHR30629">
    <property type="entry name" value="PROPHAGE INTEGRASE"/>
    <property type="match status" value="1"/>
</dbReference>
<name>A0A7D7SI65_9NEIS</name>
<dbReference type="Pfam" id="PF22022">
    <property type="entry name" value="Phage_int_M"/>
    <property type="match status" value="1"/>
</dbReference>
<dbReference type="InterPro" id="IPR050808">
    <property type="entry name" value="Phage_Integrase"/>
</dbReference>
<dbReference type="Gene3D" id="1.10.443.10">
    <property type="entry name" value="Intergrase catalytic core"/>
    <property type="match status" value="1"/>
</dbReference>
<evidence type="ECO:0000256" key="1">
    <source>
        <dbReference type="ARBA" id="ARBA00008857"/>
    </source>
</evidence>
<evidence type="ECO:0000313" key="7">
    <source>
        <dbReference type="Proteomes" id="UP000514752"/>
    </source>
</evidence>
<keyword evidence="3 6" id="KW-0238">DNA-binding</keyword>
<sequence length="428" mass="48679">MVEKRTSTKLTDAKLRNIAPGSPVLTSAQHSGLQFQPSAVTKGIGTWYLRYYDPDTGKRARLRLGNYPAISLAEAEDQAKRLTAGIKAGISPVKAIEQERIEQEERLRAAETAQQNTFTVLTEIFYERQIAAGVWKNERYRQQWLREIKRLVFPGIGKMPITEIKALDIVGVLEDVWHKTPDTAGKLIDRIGQVFTFAEAMGYCEHNPTKAARVALGKQKRKPKSERHFPSMPWQDLPRFVADVLLSGRPAQSKVTLLFLIINAARSGAIRLLQWSEIDFRAAMWKMEADAPERKTYIDRFYPLPRQAVQLLHSLPKDTPANLVFPMAKPNKHGSWAMSDMTLTKLLREHSEGFHSDRPDKGPTVHGFRASFKNWATEHGYDDLQSEIQLAHDVGNDVYQSYMRSAMIEKRRQMMQAWADYLFSAVAA</sequence>
<dbReference type="InterPro" id="IPR013762">
    <property type="entry name" value="Integrase-like_cat_sf"/>
</dbReference>
<reference evidence="6 7" key="1">
    <citation type="submission" date="2020-07" db="EMBL/GenBank/DDBJ databases">
        <title>Genomic diversity of species in the Neisseriaceae family.</title>
        <authorList>
            <person name="Vincent A.T."/>
            <person name="Bernet E."/>
            <person name="Veyrier F.J."/>
        </authorList>
    </citation>
    <scope>NUCLEOTIDE SEQUENCE [LARGE SCALE GENOMIC DNA]</scope>
    <source>
        <strain evidence="6 7">DSM 22244</strain>
    </source>
</reference>
<dbReference type="KEGG" id="nsg:H3L94_05035"/>
<feature type="domain" description="Tyr recombinase" evidence="5">
    <location>
        <begin position="227"/>
        <end position="415"/>
    </location>
</feature>
<gene>
    <name evidence="6" type="ORF">H3L94_05035</name>
</gene>
<evidence type="ECO:0000256" key="4">
    <source>
        <dbReference type="ARBA" id="ARBA00023172"/>
    </source>
</evidence>
<dbReference type="PROSITE" id="PS51898">
    <property type="entry name" value="TYR_RECOMBINASE"/>
    <property type="match status" value="1"/>
</dbReference>
<dbReference type="InterPro" id="IPR038488">
    <property type="entry name" value="Integrase_DNA-bd_sf"/>
</dbReference>
<dbReference type="Pfam" id="PF13356">
    <property type="entry name" value="Arm-DNA-bind_3"/>
    <property type="match status" value="1"/>
</dbReference>
<dbReference type="Pfam" id="PF00589">
    <property type="entry name" value="Phage_integrase"/>
    <property type="match status" value="1"/>
</dbReference>
<proteinExistence type="inferred from homology"/>
<dbReference type="Gene3D" id="1.10.150.130">
    <property type="match status" value="1"/>
</dbReference>
<dbReference type="InterPro" id="IPR053876">
    <property type="entry name" value="Phage_int_M"/>
</dbReference>
<evidence type="ECO:0000256" key="3">
    <source>
        <dbReference type="ARBA" id="ARBA00023125"/>
    </source>
</evidence>
<evidence type="ECO:0000259" key="5">
    <source>
        <dbReference type="PROSITE" id="PS51898"/>
    </source>
</evidence>
<dbReference type="SUPFAM" id="SSF56349">
    <property type="entry name" value="DNA breaking-rejoining enzymes"/>
    <property type="match status" value="1"/>
</dbReference>
<comment type="similarity">
    <text evidence="1">Belongs to the 'phage' integrase family.</text>
</comment>
<dbReference type="InterPro" id="IPR002104">
    <property type="entry name" value="Integrase_catalytic"/>
</dbReference>
<dbReference type="Proteomes" id="UP000514752">
    <property type="component" value="Chromosome"/>
</dbReference>
<dbReference type="InterPro" id="IPR010998">
    <property type="entry name" value="Integrase_recombinase_N"/>
</dbReference>
<dbReference type="AlphaFoldDB" id="A0A7D7SI65"/>
<organism evidence="6 7">
    <name type="scientific">Neisseria shayeganii</name>
    <dbReference type="NCBI Taxonomy" id="607712"/>
    <lineage>
        <taxon>Bacteria</taxon>
        <taxon>Pseudomonadati</taxon>
        <taxon>Pseudomonadota</taxon>
        <taxon>Betaproteobacteria</taxon>
        <taxon>Neisseriales</taxon>
        <taxon>Neisseriaceae</taxon>
        <taxon>Neisseria</taxon>
    </lineage>
</organism>
<dbReference type="GO" id="GO:0006310">
    <property type="term" value="P:DNA recombination"/>
    <property type="evidence" value="ECO:0007669"/>
    <property type="project" value="UniProtKB-KW"/>
</dbReference>
<accession>A0A7D7SI65</accession>
<dbReference type="GO" id="GO:0003677">
    <property type="term" value="F:DNA binding"/>
    <property type="evidence" value="ECO:0007669"/>
    <property type="project" value="UniProtKB-KW"/>
</dbReference>
<dbReference type="InterPro" id="IPR025166">
    <property type="entry name" value="Integrase_DNA_bind_dom"/>
</dbReference>
<keyword evidence="2" id="KW-0229">DNA integration</keyword>
<keyword evidence="4" id="KW-0233">DNA recombination</keyword>
<dbReference type="EMBL" id="CP059567">
    <property type="protein sequence ID" value="QMT41392.1"/>
    <property type="molecule type" value="Genomic_DNA"/>
</dbReference>
<dbReference type="RefSeq" id="WP_182122927.1">
    <property type="nucleotide sequence ID" value="NZ_CP059567.1"/>
</dbReference>
<protein>
    <submittedName>
        <fullName evidence="6">Integrase arm-type DNA-binding domain-containing protein</fullName>
    </submittedName>
</protein>
<dbReference type="PANTHER" id="PTHR30629:SF2">
    <property type="entry name" value="PROPHAGE INTEGRASE INTS-RELATED"/>
    <property type="match status" value="1"/>
</dbReference>
<dbReference type="GO" id="GO:0015074">
    <property type="term" value="P:DNA integration"/>
    <property type="evidence" value="ECO:0007669"/>
    <property type="project" value="UniProtKB-KW"/>
</dbReference>
<dbReference type="InterPro" id="IPR011010">
    <property type="entry name" value="DNA_brk_join_enz"/>
</dbReference>
<dbReference type="CDD" id="cd00801">
    <property type="entry name" value="INT_P4_C"/>
    <property type="match status" value="1"/>
</dbReference>
<evidence type="ECO:0000256" key="2">
    <source>
        <dbReference type="ARBA" id="ARBA00022908"/>
    </source>
</evidence>
<dbReference type="Gene3D" id="3.30.160.390">
    <property type="entry name" value="Integrase, DNA-binding domain"/>
    <property type="match status" value="1"/>
</dbReference>